<dbReference type="Gene3D" id="1.25.10.10">
    <property type="entry name" value="Leucine-rich Repeat Variant"/>
    <property type="match status" value="2"/>
</dbReference>
<evidence type="ECO:0000256" key="2">
    <source>
        <dbReference type="PROSITE-ProRule" id="PRU00169"/>
    </source>
</evidence>
<dbReference type="SUPFAM" id="SSF52172">
    <property type="entry name" value="CheY-like"/>
    <property type="match status" value="1"/>
</dbReference>
<evidence type="ECO:0000259" key="3">
    <source>
        <dbReference type="PROSITE" id="PS50110"/>
    </source>
</evidence>
<keyword evidence="1 2" id="KW-0597">Phosphoprotein</keyword>
<feature type="domain" description="Response regulatory" evidence="3">
    <location>
        <begin position="425"/>
        <end position="546"/>
    </location>
</feature>
<protein>
    <recommendedName>
        <fullName evidence="3">Response regulatory domain-containing protein</fullName>
    </recommendedName>
</protein>
<dbReference type="InterPro" id="IPR011006">
    <property type="entry name" value="CheY-like_superfamily"/>
</dbReference>
<dbReference type="Gene3D" id="3.40.50.2300">
    <property type="match status" value="1"/>
</dbReference>
<dbReference type="InterPro" id="IPR011989">
    <property type="entry name" value="ARM-like"/>
</dbReference>
<evidence type="ECO:0000313" key="5">
    <source>
        <dbReference type="Proteomes" id="UP000503820"/>
    </source>
</evidence>
<dbReference type="RefSeq" id="WP_174409100.1">
    <property type="nucleotide sequence ID" value="NZ_BLVP01000006.1"/>
</dbReference>
<dbReference type="AlphaFoldDB" id="A0A7J0BRY1"/>
<dbReference type="InterPro" id="IPR001789">
    <property type="entry name" value="Sig_transdc_resp-reg_receiver"/>
</dbReference>
<dbReference type="InterPro" id="IPR004155">
    <property type="entry name" value="PBS_lyase_HEAT"/>
</dbReference>
<organism evidence="4 5">
    <name type="scientific">Desulfovibrio psychrotolerans</name>
    <dbReference type="NCBI Taxonomy" id="415242"/>
    <lineage>
        <taxon>Bacteria</taxon>
        <taxon>Pseudomonadati</taxon>
        <taxon>Thermodesulfobacteriota</taxon>
        <taxon>Desulfovibrionia</taxon>
        <taxon>Desulfovibrionales</taxon>
        <taxon>Desulfovibrionaceae</taxon>
        <taxon>Desulfovibrio</taxon>
    </lineage>
</organism>
<gene>
    <name evidence="4" type="ORF">DSM19430T_11020</name>
</gene>
<dbReference type="PROSITE" id="PS50110">
    <property type="entry name" value="RESPONSE_REGULATORY"/>
    <property type="match status" value="1"/>
</dbReference>
<dbReference type="EMBL" id="BLVP01000006">
    <property type="protein sequence ID" value="GFM36418.1"/>
    <property type="molecule type" value="Genomic_DNA"/>
</dbReference>
<feature type="modified residue" description="4-aspartylphosphate" evidence="2">
    <location>
        <position position="479"/>
    </location>
</feature>
<accession>A0A7J0BRY1</accession>
<name>A0A7J0BRY1_9BACT</name>
<dbReference type="Pfam" id="PF13646">
    <property type="entry name" value="HEAT_2"/>
    <property type="match status" value="2"/>
</dbReference>
<keyword evidence="5" id="KW-1185">Reference proteome</keyword>
<dbReference type="GO" id="GO:0000160">
    <property type="term" value="P:phosphorelay signal transduction system"/>
    <property type="evidence" value="ECO:0007669"/>
    <property type="project" value="InterPro"/>
</dbReference>
<evidence type="ECO:0000256" key="1">
    <source>
        <dbReference type="ARBA" id="ARBA00022553"/>
    </source>
</evidence>
<proteinExistence type="predicted"/>
<comment type="caution">
    <text evidence="4">The sequence shown here is derived from an EMBL/GenBank/DDBJ whole genome shotgun (WGS) entry which is preliminary data.</text>
</comment>
<dbReference type="PANTHER" id="PTHR44591">
    <property type="entry name" value="STRESS RESPONSE REGULATOR PROTEIN 1"/>
    <property type="match status" value="1"/>
</dbReference>
<evidence type="ECO:0000313" key="4">
    <source>
        <dbReference type="EMBL" id="GFM36418.1"/>
    </source>
</evidence>
<dbReference type="Proteomes" id="UP000503820">
    <property type="component" value="Unassembled WGS sequence"/>
</dbReference>
<dbReference type="SMART" id="SM00448">
    <property type="entry name" value="REC"/>
    <property type="match status" value="1"/>
</dbReference>
<dbReference type="InterPro" id="IPR050595">
    <property type="entry name" value="Bact_response_regulator"/>
</dbReference>
<dbReference type="SUPFAM" id="SSF48371">
    <property type="entry name" value="ARM repeat"/>
    <property type="match status" value="1"/>
</dbReference>
<dbReference type="PANTHER" id="PTHR44591:SF25">
    <property type="entry name" value="CHEMOTAXIS TWO-COMPONENT RESPONSE REGULATOR"/>
    <property type="match status" value="1"/>
</dbReference>
<dbReference type="InterPro" id="IPR016024">
    <property type="entry name" value="ARM-type_fold"/>
</dbReference>
<dbReference type="Pfam" id="PF00072">
    <property type="entry name" value="Response_reg"/>
    <property type="match status" value="1"/>
</dbReference>
<sequence>MALADSFRSMDFLEQATALQALQALPAAEALAEITPLFLAPTGDAAADSMVRNALRAILRSNPAAVLNGLTADQPPMADLCRDMAAEMRLEAAVPHLIHAAASVAGSRDMDGLRTILGILGRIGSPQSLPAFRAHMDNPDPVTAALCIQHLGALGDASSLPALAAAISAANAEDRYETCDITTWKAIEAIGEIGRAGTPAAIAVLARFIHHRNPTARRIVLETLVRCGEDAIAHVGPALLDPDTDTRIMAANALRDIAHKAAAEPLVRALEKGAAVDANVGFAIYEALGHTPGMKSLVALTEALPKEHEPSTLMAIVQALETQASPAVGKRFNEIVTDRLSAQDAQAQRILSAVIAVRATGLFPHLYADPVVGRILVGLILKTSDPEALRSFAEILRQCPQPQAEKDAQTLLAALPATETSDRPRLLAVDDSNAMRNFYRTHGAAMGFDVTLAEHGQHALDIVESASGASLTFAIVVVDMNMPVMDGIQFTEKLRAMPEYASTPVLMATTESGRSQASLARKSGVTAFLPKPFTPEMLQSKIGKLLERAGH</sequence>
<dbReference type="SMART" id="SM00567">
    <property type="entry name" value="EZ_HEAT"/>
    <property type="match status" value="5"/>
</dbReference>
<reference evidence="4 5" key="1">
    <citation type="submission" date="2020-05" db="EMBL/GenBank/DDBJ databases">
        <title>Draft genome sequence of Desulfovibrio psychrotolerans JS1T.</title>
        <authorList>
            <person name="Ueno A."/>
            <person name="Tamazawa S."/>
            <person name="Tamamura S."/>
            <person name="Murakami T."/>
            <person name="Kiyama T."/>
            <person name="Inomata H."/>
            <person name="Amano Y."/>
            <person name="Miyakawa K."/>
            <person name="Tamaki H."/>
            <person name="Naganuma T."/>
            <person name="Kaneko K."/>
        </authorList>
    </citation>
    <scope>NUCLEOTIDE SEQUENCE [LARGE SCALE GENOMIC DNA]</scope>
    <source>
        <strain evidence="4 5">JS1</strain>
    </source>
</reference>